<evidence type="ECO:0000313" key="3">
    <source>
        <dbReference type="Proteomes" id="UP000186817"/>
    </source>
</evidence>
<evidence type="ECO:0000313" key="2">
    <source>
        <dbReference type="EMBL" id="OLP84369.1"/>
    </source>
</evidence>
<feature type="region of interest" description="Disordered" evidence="1">
    <location>
        <begin position="162"/>
        <end position="181"/>
    </location>
</feature>
<protein>
    <submittedName>
        <fullName evidence="2">Uncharacterized protein</fullName>
    </submittedName>
</protein>
<dbReference type="EMBL" id="LSRX01001046">
    <property type="protein sequence ID" value="OLP84369.1"/>
    <property type="molecule type" value="Genomic_DNA"/>
</dbReference>
<dbReference type="Proteomes" id="UP000186817">
    <property type="component" value="Unassembled WGS sequence"/>
</dbReference>
<comment type="caution">
    <text evidence="2">The sequence shown here is derived from an EMBL/GenBank/DDBJ whole genome shotgun (WGS) entry which is preliminary data.</text>
</comment>
<evidence type="ECO:0000256" key="1">
    <source>
        <dbReference type="SAM" id="MobiDB-lite"/>
    </source>
</evidence>
<proteinExistence type="predicted"/>
<gene>
    <name evidence="2" type="ORF">AK812_SmicGene34760</name>
</gene>
<keyword evidence="3" id="KW-1185">Reference proteome</keyword>
<accession>A0A1Q9CN68</accession>
<organism evidence="2 3">
    <name type="scientific">Symbiodinium microadriaticum</name>
    <name type="common">Dinoflagellate</name>
    <name type="synonym">Zooxanthella microadriatica</name>
    <dbReference type="NCBI Taxonomy" id="2951"/>
    <lineage>
        <taxon>Eukaryota</taxon>
        <taxon>Sar</taxon>
        <taxon>Alveolata</taxon>
        <taxon>Dinophyceae</taxon>
        <taxon>Suessiales</taxon>
        <taxon>Symbiodiniaceae</taxon>
        <taxon>Symbiodinium</taxon>
    </lineage>
</organism>
<feature type="non-terminal residue" evidence="2">
    <location>
        <position position="1"/>
    </location>
</feature>
<dbReference type="AlphaFoldDB" id="A0A1Q9CN68"/>
<feature type="region of interest" description="Disordered" evidence="1">
    <location>
        <begin position="1"/>
        <end position="23"/>
    </location>
</feature>
<name>A0A1Q9CN68_SYMMI</name>
<reference evidence="2 3" key="1">
    <citation type="submission" date="2016-02" db="EMBL/GenBank/DDBJ databases">
        <title>Genome analysis of coral dinoflagellate symbionts highlights evolutionary adaptations to a symbiotic lifestyle.</title>
        <authorList>
            <person name="Aranda M."/>
            <person name="Li Y."/>
            <person name="Liew Y.J."/>
            <person name="Baumgarten S."/>
            <person name="Simakov O."/>
            <person name="Wilson M."/>
            <person name="Piel J."/>
            <person name="Ashoor H."/>
            <person name="Bougouffa S."/>
            <person name="Bajic V.B."/>
            <person name="Ryu T."/>
            <person name="Ravasi T."/>
            <person name="Bayer T."/>
            <person name="Micklem G."/>
            <person name="Kim H."/>
            <person name="Bhak J."/>
            <person name="Lajeunesse T.C."/>
            <person name="Voolstra C.R."/>
        </authorList>
    </citation>
    <scope>NUCLEOTIDE SEQUENCE [LARGE SCALE GENOMIC DNA]</scope>
    <source>
        <strain evidence="2 3">CCMP2467</strain>
    </source>
</reference>
<sequence>VAESQEEARTAAPLSGGTSLPCAARTRSDDWGVSEAQQNEVARLLSKHGVSTSSYGREGSLTVRDLAREVAQGFCKLEPDESGRLLRSLTLVEITLVVRITGGRLALIEEEQILDDGRKRRFPHRKLHGKLMKRESPVRGAWRCVRERLGLDNRLRVERDELQHAQQEKERQKVERKQAPG</sequence>
<dbReference type="OrthoDB" id="10678886at2759"/>